<organism evidence="2 3">
    <name type="scientific">Coprinellus micaceus</name>
    <name type="common">Glistening ink-cap mushroom</name>
    <name type="synonym">Coprinus micaceus</name>
    <dbReference type="NCBI Taxonomy" id="71717"/>
    <lineage>
        <taxon>Eukaryota</taxon>
        <taxon>Fungi</taxon>
        <taxon>Dikarya</taxon>
        <taxon>Basidiomycota</taxon>
        <taxon>Agaricomycotina</taxon>
        <taxon>Agaricomycetes</taxon>
        <taxon>Agaricomycetidae</taxon>
        <taxon>Agaricales</taxon>
        <taxon>Agaricineae</taxon>
        <taxon>Psathyrellaceae</taxon>
        <taxon>Coprinellus</taxon>
    </lineage>
</organism>
<dbReference type="AlphaFoldDB" id="A0A4Y7T8R8"/>
<protein>
    <submittedName>
        <fullName evidence="2">Uncharacterized protein</fullName>
    </submittedName>
</protein>
<sequence length="178" mass="19111">MAVLALPCNAFATSALRLVVVGSVLSAKSAHHRRLAADWSPTSEFGPGNRFRILRPLEAGKTVGGTIFEGALSPEEGSAILASALKLKVPGYPSRTRSKCIRAFLMFRAFRSVSYLSEMMSLGACTCHPGAWAFVQTVLAPFDPLRGSGGYLVRIVAGLNFVQSLLQNRKERKSTVLG</sequence>
<feature type="chain" id="PRO_5021415000" evidence="1">
    <location>
        <begin position="16"/>
        <end position="178"/>
    </location>
</feature>
<name>A0A4Y7T8R8_COPMI</name>
<proteinExistence type="predicted"/>
<feature type="signal peptide" evidence="1">
    <location>
        <begin position="1"/>
        <end position="15"/>
    </location>
</feature>
<evidence type="ECO:0000313" key="3">
    <source>
        <dbReference type="Proteomes" id="UP000298030"/>
    </source>
</evidence>
<gene>
    <name evidence="2" type="ORF">FA13DRAFT_604641</name>
</gene>
<comment type="caution">
    <text evidence="2">The sequence shown here is derived from an EMBL/GenBank/DDBJ whole genome shotgun (WGS) entry which is preliminary data.</text>
</comment>
<keyword evidence="1" id="KW-0732">Signal</keyword>
<evidence type="ECO:0000256" key="1">
    <source>
        <dbReference type="SAM" id="SignalP"/>
    </source>
</evidence>
<dbReference type="Proteomes" id="UP000298030">
    <property type="component" value="Unassembled WGS sequence"/>
</dbReference>
<evidence type="ECO:0000313" key="2">
    <source>
        <dbReference type="EMBL" id="TEB29969.1"/>
    </source>
</evidence>
<dbReference type="EMBL" id="QPFP01000025">
    <property type="protein sequence ID" value="TEB29969.1"/>
    <property type="molecule type" value="Genomic_DNA"/>
</dbReference>
<keyword evidence="3" id="KW-1185">Reference proteome</keyword>
<accession>A0A4Y7T8R8</accession>
<reference evidence="2 3" key="1">
    <citation type="journal article" date="2019" name="Nat. Ecol. Evol.">
        <title>Megaphylogeny resolves global patterns of mushroom evolution.</title>
        <authorList>
            <person name="Varga T."/>
            <person name="Krizsan K."/>
            <person name="Foldi C."/>
            <person name="Dima B."/>
            <person name="Sanchez-Garcia M."/>
            <person name="Sanchez-Ramirez S."/>
            <person name="Szollosi G.J."/>
            <person name="Szarkandi J.G."/>
            <person name="Papp V."/>
            <person name="Albert L."/>
            <person name="Andreopoulos W."/>
            <person name="Angelini C."/>
            <person name="Antonin V."/>
            <person name="Barry K.W."/>
            <person name="Bougher N.L."/>
            <person name="Buchanan P."/>
            <person name="Buyck B."/>
            <person name="Bense V."/>
            <person name="Catcheside P."/>
            <person name="Chovatia M."/>
            <person name="Cooper J."/>
            <person name="Damon W."/>
            <person name="Desjardin D."/>
            <person name="Finy P."/>
            <person name="Geml J."/>
            <person name="Haridas S."/>
            <person name="Hughes K."/>
            <person name="Justo A."/>
            <person name="Karasinski D."/>
            <person name="Kautmanova I."/>
            <person name="Kiss B."/>
            <person name="Kocsube S."/>
            <person name="Kotiranta H."/>
            <person name="LaButti K.M."/>
            <person name="Lechner B.E."/>
            <person name="Liimatainen K."/>
            <person name="Lipzen A."/>
            <person name="Lukacs Z."/>
            <person name="Mihaltcheva S."/>
            <person name="Morgado L.N."/>
            <person name="Niskanen T."/>
            <person name="Noordeloos M.E."/>
            <person name="Ohm R.A."/>
            <person name="Ortiz-Santana B."/>
            <person name="Ovrebo C."/>
            <person name="Racz N."/>
            <person name="Riley R."/>
            <person name="Savchenko A."/>
            <person name="Shiryaev A."/>
            <person name="Soop K."/>
            <person name="Spirin V."/>
            <person name="Szebenyi C."/>
            <person name="Tomsovsky M."/>
            <person name="Tulloss R.E."/>
            <person name="Uehling J."/>
            <person name="Grigoriev I.V."/>
            <person name="Vagvolgyi C."/>
            <person name="Papp T."/>
            <person name="Martin F.M."/>
            <person name="Miettinen O."/>
            <person name="Hibbett D.S."/>
            <person name="Nagy L.G."/>
        </authorList>
    </citation>
    <scope>NUCLEOTIDE SEQUENCE [LARGE SCALE GENOMIC DNA]</scope>
    <source>
        <strain evidence="2 3">FP101781</strain>
    </source>
</reference>